<name>A0AAV0V9Z3_9STRA</name>
<dbReference type="InterPro" id="IPR004789">
    <property type="entry name" value="Acetalactate_synth_ssu"/>
</dbReference>
<dbReference type="GO" id="GO:0003984">
    <property type="term" value="F:acetolactate synthase activity"/>
    <property type="evidence" value="ECO:0007669"/>
    <property type="project" value="TreeGrafter"/>
</dbReference>
<keyword evidence="3" id="KW-1185">Reference proteome</keyword>
<evidence type="ECO:0000259" key="1">
    <source>
        <dbReference type="PROSITE" id="PS51671"/>
    </source>
</evidence>
<sequence length="97" mass="10638">MCTTLKLELVHPFSSSNPFIKTTKNGLEERVILALVVNRPGTLAQLAKVFAYANQSITGLCVRSTVGPELSRVTITCFLQDQELPALKKRLRALVAP</sequence>
<reference evidence="2" key="1">
    <citation type="submission" date="2022-12" db="EMBL/GenBank/DDBJ databases">
        <authorList>
            <person name="Webb A."/>
        </authorList>
    </citation>
    <scope>NUCLEOTIDE SEQUENCE</scope>
    <source>
        <strain evidence="2">Pd1</strain>
    </source>
</reference>
<dbReference type="PANTHER" id="PTHR30239">
    <property type="entry name" value="ACETOLACTATE SYNTHASE SMALL SUBUNIT"/>
    <property type="match status" value="1"/>
</dbReference>
<dbReference type="InterPro" id="IPR002912">
    <property type="entry name" value="ACT_dom"/>
</dbReference>
<protein>
    <recommendedName>
        <fullName evidence="1">ACT domain-containing protein</fullName>
    </recommendedName>
</protein>
<organism evidence="2 3">
    <name type="scientific">Peronospora destructor</name>
    <dbReference type="NCBI Taxonomy" id="86335"/>
    <lineage>
        <taxon>Eukaryota</taxon>
        <taxon>Sar</taxon>
        <taxon>Stramenopiles</taxon>
        <taxon>Oomycota</taxon>
        <taxon>Peronosporomycetes</taxon>
        <taxon>Peronosporales</taxon>
        <taxon>Peronosporaceae</taxon>
        <taxon>Peronospora</taxon>
    </lineage>
</organism>
<dbReference type="GO" id="GO:0009097">
    <property type="term" value="P:isoleucine biosynthetic process"/>
    <property type="evidence" value="ECO:0007669"/>
    <property type="project" value="TreeGrafter"/>
</dbReference>
<dbReference type="InterPro" id="IPR045865">
    <property type="entry name" value="ACT-like_dom_sf"/>
</dbReference>
<dbReference type="GO" id="GO:0005829">
    <property type="term" value="C:cytosol"/>
    <property type="evidence" value="ECO:0007669"/>
    <property type="project" value="TreeGrafter"/>
</dbReference>
<proteinExistence type="predicted"/>
<feature type="domain" description="ACT" evidence="1">
    <location>
        <begin position="31"/>
        <end position="97"/>
    </location>
</feature>
<dbReference type="GO" id="GO:0009099">
    <property type="term" value="P:L-valine biosynthetic process"/>
    <property type="evidence" value="ECO:0007669"/>
    <property type="project" value="TreeGrafter"/>
</dbReference>
<dbReference type="GO" id="GO:1990610">
    <property type="term" value="F:acetolactate synthase regulator activity"/>
    <property type="evidence" value="ECO:0007669"/>
    <property type="project" value="InterPro"/>
</dbReference>
<accession>A0AAV0V9Z3</accession>
<evidence type="ECO:0000313" key="2">
    <source>
        <dbReference type="EMBL" id="CAI5745997.1"/>
    </source>
</evidence>
<gene>
    <name evidence="2" type="ORF">PDE001_LOCUS11021</name>
</gene>
<dbReference type="Pfam" id="PF22629">
    <property type="entry name" value="ACT_AHAS_ss"/>
    <property type="match status" value="1"/>
</dbReference>
<comment type="caution">
    <text evidence="2">The sequence shown here is derived from an EMBL/GenBank/DDBJ whole genome shotgun (WGS) entry which is preliminary data.</text>
</comment>
<dbReference type="InterPro" id="IPR054480">
    <property type="entry name" value="AHAS_small-like_ACT"/>
</dbReference>
<dbReference type="EMBL" id="CANTFM010002339">
    <property type="protein sequence ID" value="CAI5745997.1"/>
    <property type="molecule type" value="Genomic_DNA"/>
</dbReference>
<evidence type="ECO:0000313" key="3">
    <source>
        <dbReference type="Proteomes" id="UP001162029"/>
    </source>
</evidence>
<dbReference type="Proteomes" id="UP001162029">
    <property type="component" value="Unassembled WGS sequence"/>
</dbReference>
<dbReference type="PANTHER" id="PTHR30239:SF0">
    <property type="entry name" value="ACETOLACTATE SYNTHASE SMALL SUBUNIT 1, CHLOROPLASTIC"/>
    <property type="match status" value="1"/>
</dbReference>
<dbReference type="AlphaFoldDB" id="A0AAV0V9Z3"/>
<dbReference type="SUPFAM" id="SSF55021">
    <property type="entry name" value="ACT-like"/>
    <property type="match status" value="1"/>
</dbReference>
<dbReference type="Gene3D" id="3.30.70.260">
    <property type="match status" value="1"/>
</dbReference>
<dbReference type="PROSITE" id="PS51671">
    <property type="entry name" value="ACT"/>
    <property type="match status" value="1"/>
</dbReference>